<feature type="compositionally biased region" description="Basic and acidic residues" evidence="1">
    <location>
        <begin position="219"/>
        <end position="228"/>
    </location>
</feature>
<reference evidence="2" key="1">
    <citation type="submission" date="2022-06" db="EMBL/GenBank/DDBJ databases">
        <authorList>
            <person name="Berger JAMES D."/>
            <person name="Berger JAMES D."/>
        </authorList>
    </citation>
    <scope>NUCLEOTIDE SEQUENCE [LARGE SCALE GENOMIC DNA]</scope>
</reference>
<feature type="region of interest" description="Disordered" evidence="1">
    <location>
        <begin position="188"/>
        <end position="228"/>
    </location>
</feature>
<protein>
    <submittedName>
        <fullName evidence="3">Ashwin</fullName>
    </submittedName>
</protein>
<name>A0A183W8W7_TRIRE</name>
<evidence type="ECO:0000256" key="1">
    <source>
        <dbReference type="SAM" id="MobiDB-lite"/>
    </source>
</evidence>
<dbReference type="AlphaFoldDB" id="A0A183W8W7"/>
<evidence type="ECO:0000313" key="3">
    <source>
        <dbReference type="WBParaSite" id="TREG1_133280.2"/>
    </source>
</evidence>
<organism evidence="2 3">
    <name type="scientific">Trichobilharzia regenti</name>
    <name type="common">Nasal bird schistosome</name>
    <dbReference type="NCBI Taxonomy" id="157069"/>
    <lineage>
        <taxon>Eukaryota</taxon>
        <taxon>Metazoa</taxon>
        <taxon>Spiralia</taxon>
        <taxon>Lophotrochozoa</taxon>
        <taxon>Platyhelminthes</taxon>
        <taxon>Trematoda</taxon>
        <taxon>Digenea</taxon>
        <taxon>Strigeidida</taxon>
        <taxon>Schistosomatoidea</taxon>
        <taxon>Schistosomatidae</taxon>
        <taxon>Trichobilharzia</taxon>
    </lineage>
</organism>
<accession>A0A183W8W7</accession>
<dbReference type="Proteomes" id="UP000050795">
    <property type="component" value="Unassembled WGS sequence"/>
</dbReference>
<feature type="compositionally biased region" description="Polar residues" evidence="1">
    <location>
        <begin position="197"/>
        <end position="212"/>
    </location>
</feature>
<keyword evidence="2" id="KW-1185">Reference proteome</keyword>
<proteinExistence type="predicted"/>
<evidence type="ECO:0000313" key="2">
    <source>
        <dbReference type="Proteomes" id="UP000050795"/>
    </source>
</evidence>
<reference evidence="3" key="2">
    <citation type="submission" date="2023-11" db="UniProtKB">
        <authorList>
            <consortium name="WormBaseParasite"/>
        </authorList>
    </citation>
    <scope>IDENTIFICATION</scope>
</reference>
<feature type="region of interest" description="Disordered" evidence="1">
    <location>
        <begin position="115"/>
        <end position="134"/>
    </location>
</feature>
<sequence length="228" mass="25731">MKKAECESKKQVLEYLPKCGVHVDLSSPEEMSIEQLIEIFERRGFKSLVSNSATLDQLVNLYYDHLMPKSSRKELLTQMADENESMRNAEVVNSLSSSKGEINCMIKKRKHSVDNNTDELSVSSAKQPNCSDETINNSDHNLIIPVDNLISKETNVNIPVDNNNVHQSVCKKDTVQLDSLMKEIMRSVPQPTDKKSSSNADSVNTDSQSNSTIKKRQKINRDFKTLVQ</sequence>
<dbReference type="OrthoDB" id="6252411at2759"/>
<dbReference type="WBParaSite" id="TREG1_133280.2">
    <property type="protein sequence ID" value="TREG1_133280.2"/>
    <property type="gene ID" value="TREG1_133280"/>
</dbReference>